<feature type="domain" description="HTH cro/C1-type" evidence="1">
    <location>
        <begin position="65"/>
        <end position="116"/>
    </location>
</feature>
<evidence type="ECO:0000259" key="1">
    <source>
        <dbReference type="PROSITE" id="PS50943"/>
    </source>
</evidence>
<gene>
    <name evidence="2" type="ORF">FC98_GL001985</name>
</gene>
<dbReference type="PROSITE" id="PS50943">
    <property type="entry name" value="HTH_CROC1"/>
    <property type="match status" value="1"/>
</dbReference>
<dbReference type="InterPro" id="IPR001387">
    <property type="entry name" value="Cro/C1-type_HTH"/>
</dbReference>
<dbReference type="Proteomes" id="UP000051439">
    <property type="component" value="Unassembled WGS sequence"/>
</dbReference>
<accession>A0A0R1NRK6</accession>
<dbReference type="SMART" id="SM00530">
    <property type="entry name" value="HTH_XRE"/>
    <property type="match status" value="1"/>
</dbReference>
<dbReference type="InterPro" id="IPR022452">
    <property type="entry name" value="MqsA"/>
</dbReference>
<dbReference type="Pfam" id="PF01381">
    <property type="entry name" value="HTH_3"/>
    <property type="match status" value="1"/>
</dbReference>
<dbReference type="PATRIC" id="fig|1423766.4.peg.2059"/>
<organism evidence="2 3">
    <name type="scientific">Lentilactobacillus kisonensis DSM 19906 = JCM 15041</name>
    <dbReference type="NCBI Taxonomy" id="1423766"/>
    <lineage>
        <taxon>Bacteria</taxon>
        <taxon>Bacillati</taxon>
        <taxon>Bacillota</taxon>
        <taxon>Bacilli</taxon>
        <taxon>Lactobacillales</taxon>
        <taxon>Lactobacillaceae</taxon>
        <taxon>Lentilactobacillus</taxon>
    </lineage>
</organism>
<dbReference type="Gene3D" id="1.10.260.40">
    <property type="entry name" value="lambda repressor-like DNA-binding domains"/>
    <property type="match status" value="1"/>
</dbReference>
<name>A0A0R1NRK6_9LACO</name>
<dbReference type="InterPro" id="IPR010982">
    <property type="entry name" value="Lambda_DNA-bd_dom_sf"/>
</dbReference>
<dbReference type="GO" id="GO:0003677">
    <property type="term" value="F:DNA binding"/>
    <property type="evidence" value="ECO:0007669"/>
    <property type="project" value="InterPro"/>
</dbReference>
<evidence type="ECO:0000313" key="2">
    <source>
        <dbReference type="EMBL" id="KRL22751.1"/>
    </source>
</evidence>
<evidence type="ECO:0000313" key="3">
    <source>
        <dbReference type="Proteomes" id="UP000051439"/>
    </source>
</evidence>
<keyword evidence="3" id="KW-1185">Reference proteome</keyword>
<sequence length="313" mass="35312">MVKTYVKDYTNTFLIHGNEYSVTAPARFDSKTNELINDPELDNQAVEIANELYRRDKDLVSPTDIKKYRAKVGLSQREFAKLLGWSPNTVALYETGAFPSESNNKLLKALMSDDQILNNYLKQDQTNNKTKLPTTTREKVENYLNHKSNNMITSNAIKPKFTALQLTNWYRVTNYFDAKNDENIEALTQMKVVKLLYFAFGRYAAKTHGKLFDSPIIAMPYGPVIAEVHEKYNGKRDIVSSGLSKEAFSDYNLVQQDAEITTLLTNVLTDYGDKTAAGLSKITHQPGSPWSLTDGGIINPTLIAESFIRGVEQ</sequence>
<dbReference type="NCBIfam" id="TIGR03830">
    <property type="entry name" value="CxxCG_CxxCG_HTH"/>
    <property type="match status" value="1"/>
</dbReference>
<dbReference type="InterPro" id="IPR025272">
    <property type="entry name" value="SocA_Panacea"/>
</dbReference>
<dbReference type="EMBL" id="AZEB01000004">
    <property type="protein sequence ID" value="KRL22751.1"/>
    <property type="molecule type" value="Genomic_DNA"/>
</dbReference>
<reference evidence="2 3" key="1">
    <citation type="journal article" date="2015" name="Genome Announc.">
        <title>Expanding the biotechnology potential of lactobacilli through comparative genomics of 213 strains and associated genera.</title>
        <authorList>
            <person name="Sun Z."/>
            <person name="Harris H.M."/>
            <person name="McCann A."/>
            <person name="Guo C."/>
            <person name="Argimon S."/>
            <person name="Zhang W."/>
            <person name="Yang X."/>
            <person name="Jeffery I.B."/>
            <person name="Cooney J.C."/>
            <person name="Kagawa T.F."/>
            <person name="Liu W."/>
            <person name="Song Y."/>
            <person name="Salvetti E."/>
            <person name="Wrobel A."/>
            <person name="Rasinkangas P."/>
            <person name="Parkhill J."/>
            <person name="Rea M.C."/>
            <person name="O'Sullivan O."/>
            <person name="Ritari J."/>
            <person name="Douillard F.P."/>
            <person name="Paul Ross R."/>
            <person name="Yang R."/>
            <person name="Briner A.E."/>
            <person name="Felis G.E."/>
            <person name="de Vos W.M."/>
            <person name="Barrangou R."/>
            <person name="Klaenhammer T.R."/>
            <person name="Caufield P.W."/>
            <person name="Cui Y."/>
            <person name="Zhang H."/>
            <person name="O'Toole P.W."/>
        </authorList>
    </citation>
    <scope>NUCLEOTIDE SEQUENCE [LARGE SCALE GENOMIC DNA]</scope>
    <source>
        <strain evidence="2 3">DSM 19906</strain>
    </source>
</reference>
<dbReference type="Pfam" id="PF13274">
    <property type="entry name" value="SocA_Panacea"/>
    <property type="match status" value="1"/>
</dbReference>
<comment type="caution">
    <text evidence="2">The sequence shown here is derived from an EMBL/GenBank/DDBJ whole genome shotgun (WGS) entry which is preliminary data.</text>
</comment>
<dbReference type="CDD" id="cd00093">
    <property type="entry name" value="HTH_XRE"/>
    <property type="match status" value="1"/>
</dbReference>
<protein>
    <submittedName>
        <fullName evidence="2">Toxin-antitoxin system, antitoxin component, Xre domain protein</fullName>
    </submittedName>
</protein>
<dbReference type="SUPFAM" id="SSF47413">
    <property type="entry name" value="lambda repressor-like DNA-binding domains"/>
    <property type="match status" value="1"/>
</dbReference>
<dbReference type="RefSeq" id="WP_056949204.1">
    <property type="nucleotide sequence ID" value="NZ_AZEB01000004.1"/>
</dbReference>
<dbReference type="AlphaFoldDB" id="A0A0R1NRK6"/>
<proteinExistence type="predicted"/>